<feature type="compositionally biased region" description="Basic residues" evidence="1">
    <location>
        <begin position="308"/>
        <end position="317"/>
    </location>
</feature>
<feature type="compositionally biased region" description="Polar residues" evidence="1">
    <location>
        <begin position="199"/>
        <end position="213"/>
    </location>
</feature>
<gene>
    <name evidence="3" type="ORF">K469DRAFT_747289</name>
</gene>
<feature type="compositionally biased region" description="Low complexity" evidence="1">
    <location>
        <begin position="612"/>
        <end position="625"/>
    </location>
</feature>
<accession>A0A6A6EIQ9</accession>
<name>A0A6A6EIQ9_9PEZI</name>
<feature type="compositionally biased region" description="Acidic residues" evidence="1">
    <location>
        <begin position="320"/>
        <end position="329"/>
    </location>
</feature>
<evidence type="ECO:0000256" key="1">
    <source>
        <dbReference type="SAM" id="MobiDB-lite"/>
    </source>
</evidence>
<proteinExistence type="predicted"/>
<feature type="compositionally biased region" description="Basic and acidic residues" evidence="1">
    <location>
        <begin position="165"/>
        <end position="176"/>
    </location>
</feature>
<dbReference type="AlphaFoldDB" id="A0A6A6EIQ9"/>
<evidence type="ECO:0000313" key="3">
    <source>
        <dbReference type="EMBL" id="KAF2190010.1"/>
    </source>
</evidence>
<dbReference type="Pfam" id="PF13926">
    <property type="entry name" value="DUF4211"/>
    <property type="match status" value="1"/>
</dbReference>
<feature type="compositionally biased region" description="Basic residues" evidence="1">
    <location>
        <begin position="149"/>
        <end position="164"/>
    </location>
</feature>
<feature type="compositionally biased region" description="Acidic residues" evidence="1">
    <location>
        <begin position="289"/>
        <end position="303"/>
    </location>
</feature>
<feature type="region of interest" description="Disordered" evidence="1">
    <location>
        <begin position="1"/>
        <end position="446"/>
    </location>
</feature>
<dbReference type="PANTHER" id="PTHR14689">
    <property type="entry name" value="PHORBOL-ESTER_DAG-TYPE DOMAIN-CONTAINING PROTEIN"/>
    <property type="match status" value="1"/>
</dbReference>
<feature type="compositionally biased region" description="Polar residues" evidence="1">
    <location>
        <begin position="626"/>
        <end position="636"/>
    </location>
</feature>
<dbReference type="EMBL" id="ML994619">
    <property type="protein sequence ID" value="KAF2190010.1"/>
    <property type="molecule type" value="Genomic_DNA"/>
</dbReference>
<dbReference type="PANTHER" id="PTHR14689:SF0">
    <property type="entry name" value="COILED-COIL DOMAIN-CONTAINING PROTEIN 82"/>
    <property type="match status" value="1"/>
</dbReference>
<evidence type="ECO:0000313" key="4">
    <source>
        <dbReference type="Proteomes" id="UP000800200"/>
    </source>
</evidence>
<feature type="compositionally biased region" description="Polar residues" evidence="1">
    <location>
        <begin position="397"/>
        <end position="406"/>
    </location>
</feature>
<reference evidence="3" key="1">
    <citation type="journal article" date="2020" name="Stud. Mycol.">
        <title>101 Dothideomycetes genomes: a test case for predicting lifestyles and emergence of pathogens.</title>
        <authorList>
            <person name="Haridas S."/>
            <person name="Albert R."/>
            <person name="Binder M."/>
            <person name="Bloem J."/>
            <person name="Labutti K."/>
            <person name="Salamov A."/>
            <person name="Andreopoulos B."/>
            <person name="Baker S."/>
            <person name="Barry K."/>
            <person name="Bills G."/>
            <person name="Bluhm B."/>
            <person name="Cannon C."/>
            <person name="Castanera R."/>
            <person name="Culley D."/>
            <person name="Daum C."/>
            <person name="Ezra D."/>
            <person name="Gonzalez J."/>
            <person name="Henrissat B."/>
            <person name="Kuo A."/>
            <person name="Liang C."/>
            <person name="Lipzen A."/>
            <person name="Lutzoni F."/>
            <person name="Magnuson J."/>
            <person name="Mondo S."/>
            <person name="Nolan M."/>
            <person name="Ohm R."/>
            <person name="Pangilinan J."/>
            <person name="Park H.-J."/>
            <person name="Ramirez L."/>
            <person name="Alfaro M."/>
            <person name="Sun H."/>
            <person name="Tritt A."/>
            <person name="Yoshinaga Y."/>
            <person name="Zwiers L.-H."/>
            <person name="Turgeon B."/>
            <person name="Goodwin S."/>
            <person name="Spatafora J."/>
            <person name="Crous P."/>
            <person name="Grigoriev I."/>
        </authorList>
    </citation>
    <scope>NUCLEOTIDE SEQUENCE</scope>
    <source>
        <strain evidence="3">CBS 207.26</strain>
    </source>
</reference>
<evidence type="ECO:0000259" key="2">
    <source>
        <dbReference type="Pfam" id="PF13926"/>
    </source>
</evidence>
<feature type="compositionally biased region" description="Basic residues" evidence="1">
    <location>
        <begin position="273"/>
        <end position="283"/>
    </location>
</feature>
<dbReference type="OrthoDB" id="21499at2759"/>
<dbReference type="GO" id="GO:0005634">
    <property type="term" value="C:nucleus"/>
    <property type="evidence" value="ECO:0007669"/>
    <property type="project" value="TreeGrafter"/>
</dbReference>
<feature type="domain" description="DUF4211" evidence="2">
    <location>
        <begin position="462"/>
        <end position="603"/>
    </location>
</feature>
<feature type="region of interest" description="Disordered" evidence="1">
    <location>
        <begin position="600"/>
        <end position="645"/>
    </location>
</feature>
<sequence length="747" mass="84615">MPPKRTLNPKRQTKLNFSPAPSSSSAAAHLSPQVRDRTSAVTYDGSPSRPSKKRKLDFGTARGTKALSSDSDSDLPIGRSHGLPTPKKSFQAADETEVSPEQMRRQMRMGMSSPTHPHGMFGSSDNDVMLSMSSSSSRSDDQRQPYSQSRKKTRKRDKKTAKRAKAQEEDSEDQGHKTPSKRTKFQEYSEEQVHKEPSRLQTGRKQNPAQSRDSSSDEAPVIKHTRSAKKKPLAELSSDTDSVLGRRIQSKSAAPKSESSDNDKMPDTTPPRRTGRSAPRYRRSNSFDVPDEVVELEESDEDDVPRSANRRLIRKRPTTSEDEDEESEEEVKTPGRRLIRKKDQRRDRQEQEDLEEDLDFLKSSPPPDKGRLRNRTGKPLNARQKALETLKSRRAGGSNQPTSSAPSKAVLDSDSELEIVDNEDEVEDVEEDEEDDNDEPQPYYPHASAMDMFQEDNDDEGFIVDEDDHGDDSLGAPAELLDVPIQFSSLSRAKPRELFKYAVEWMVQRKINPAFSSTDEIYGLTFRKLDDEVKGLANSKFSSSVWTPDFTRALRARPTIHIDEIGRHVRDIMMPHCEACNRKTHPATWNISFEGKPYNKDTLEPLGEDSDSASTSSSSDSDSSSPQPTRTGTSKPTYDAHGEHLPPISRVFTVGSTCKNNAQMAHTLHHWRHHLNSWVVDYLVRTGHCTPEKLVERDSWSQRKRMKYANKIVDKMEEVGEIKKLHRLYKEQVDYALEARNEGRFVR</sequence>
<dbReference type="Proteomes" id="UP000800200">
    <property type="component" value="Unassembled WGS sequence"/>
</dbReference>
<protein>
    <recommendedName>
        <fullName evidence="2">DUF4211 domain-containing protein</fullName>
    </recommendedName>
</protein>
<feature type="compositionally biased region" description="Basic and acidic residues" evidence="1">
    <location>
        <begin position="184"/>
        <end position="198"/>
    </location>
</feature>
<feature type="compositionally biased region" description="Low complexity" evidence="1">
    <location>
        <begin position="123"/>
        <end position="137"/>
    </location>
</feature>
<dbReference type="InterPro" id="IPR025451">
    <property type="entry name" value="DUF4211"/>
</dbReference>
<feature type="compositionally biased region" description="Acidic residues" evidence="1">
    <location>
        <begin position="413"/>
        <end position="439"/>
    </location>
</feature>
<feature type="compositionally biased region" description="Basic residues" evidence="1">
    <location>
        <begin position="334"/>
        <end position="343"/>
    </location>
</feature>
<keyword evidence="4" id="KW-1185">Reference proteome</keyword>
<organism evidence="3 4">
    <name type="scientific">Zopfia rhizophila CBS 207.26</name>
    <dbReference type="NCBI Taxonomy" id="1314779"/>
    <lineage>
        <taxon>Eukaryota</taxon>
        <taxon>Fungi</taxon>
        <taxon>Dikarya</taxon>
        <taxon>Ascomycota</taxon>
        <taxon>Pezizomycotina</taxon>
        <taxon>Dothideomycetes</taxon>
        <taxon>Dothideomycetes incertae sedis</taxon>
        <taxon>Zopfiaceae</taxon>
        <taxon>Zopfia</taxon>
    </lineage>
</organism>
<feature type="compositionally biased region" description="Low complexity" evidence="1">
    <location>
        <begin position="18"/>
        <end position="28"/>
    </location>
</feature>